<dbReference type="Pfam" id="PF00589">
    <property type="entry name" value="Phage_integrase"/>
    <property type="match status" value="1"/>
</dbReference>
<protein>
    <recommendedName>
        <fullName evidence="3">Tyr recombinase domain-containing protein</fullName>
    </recommendedName>
</protein>
<evidence type="ECO:0000259" key="3">
    <source>
        <dbReference type="PROSITE" id="PS51898"/>
    </source>
</evidence>
<dbReference type="PANTHER" id="PTHR30349">
    <property type="entry name" value="PHAGE INTEGRASE-RELATED"/>
    <property type="match status" value="1"/>
</dbReference>
<keyword evidence="1" id="KW-0238">DNA-binding</keyword>
<dbReference type="InterPro" id="IPR013762">
    <property type="entry name" value="Integrase-like_cat_sf"/>
</dbReference>
<evidence type="ECO:0000313" key="4">
    <source>
        <dbReference type="EMBL" id="SVC77980.1"/>
    </source>
</evidence>
<proteinExistence type="predicted"/>
<dbReference type="CDD" id="cd00798">
    <property type="entry name" value="INT_XerDC_C"/>
    <property type="match status" value="1"/>
</dbReference>
<evidence type="ECO:0000256" key="2">
    <source>
        <dbReference type="ARBA" id="ARBA00023172"/>
    </source>
</evidence>
<feature type="non-terminal residue" evidence="4">
    <location>
        <position position="1"/>
    </location>
</feature>
<dbReference type="AlphaFoldDB" id="A0A382PYU6"/>
<gene>
    <name evidence="4" type="ORF">METZ01_LOCUS330834</name>
</gene>
<accession>A0A382PYU6</accession>
<reference evidence="4" key="1">
    <citation type="submission" date="2018-05" db="EMBL/GenBank/DDBJ databases">
        <authorList>
            <person name="Lanie J.A."/>
            <person name="Ng W.-L."/>
            <person name="Kazmierczak K.M."/>
            <person name="Andrzejewski T.M."/>
            <person name="Davidsen T.M."/>
            <person name="Wayne K.J."/>
            <person name="Tettelin H."/>
            <person name="Glass J.I."/>
            <person name="Rusch D."/>
            <person name="Podicherti R."/>
            <person name="Tsui H.-C.T."/>
            <person name="Winkler M.E."/>
        </authorList>
    </citation>
    <scope>NUCLEOTIDE SEQUENCE</scope>
</reference>
<dbReference type="InterPro" id="IPR050090">
    <property type="entry name" value="Tyrosine_recombinase_XerCD"/>
</dbReference>
<dbReference type="SUPFAM" id="SSF56349">
    <property type="entry name" value="DNA breaking-rejoining enzymes"/>
    <property type="match status" value="1"/>
</dbReference>
<sequence length="164" mass="18135">VAWRVRLVLELLYGGGLRVSELVGLNYGDFDLRRMTARVTGKGNKQRLCPIGPNAARCVSGFRDEFATDASLDAPVVVNRAGKRLTPRSVQTLLKKYLRMAGLPEDLTPHKLRHSFATHMLDNGADLRCVQELLGHASLSTTQVYTHVTVARLKQVHGQAHPRA</sequence>
<organism evidence="4">
    <name type="scientific">marine metagenome</name>
    <dbReference type="NCBI Taxonomy" id="408172"/>
    <lineage>
        <taxon>unclassified sequences</taxon>
        <taxon>metagenomes</taxon>
        <taxon>ecological metagenomes</taxon>
    </lineage>
</organism>
<dbReference type="InterPro" id="IPR002104">
    <property type="entry name" value="Integrase_catalytic"/>
</dbReference>
<dbReference type="PANTHER" id="PTHR30349:SF41">
    <property type="entry name" value="INTEGRASE_RECOMBINASE PROTEIN MJ0367-RELATED"/>
    <property type="match status" value="1"/>
</dbReference>
<dbReference type="GO" id="GO:0003677">
    <property type="term" value="F:DNA binding"/>
    <property type="evidence" value="ECO:0007669"/>
    <property type="project" value="UniProtKB-KW"/>
</dbReference>
<evidence type="ECO:0000256" key="1">
    <source>
        <dbReference type="ARBA" id="ARBA00023125"/>
    </source>
</evidence>
<dbReference type="InterPro" id="IPR011010">
    <property type="entry name" value="DNA_brk_join_enz"/>
</dbReference>
<feature type="domain" description="Tyr recombinase" evidence="3">
    <location>
        <begin position="1"/>
        <end position="158"/>
    </location>
</feature>
<dbReference type="GO" id="GO:0006310">
    <property type="term" value="P:DNA recombination"/>
    <property type="evidence" value="ECO:0007669"/>
    <property type="project" value="UniProtKB-KW"/>
</dbReference>
<name>A0A382PYU6_9ZZZZ</name>
<dbReference type="GO" id="GO:0015074">
    <property type="term" value="P:DNA integration"/>
    <property type="evidence" value="ECO:0007669"/>
    <property type="project" value="InterPro"/>
</dbReference>
<dbReference type="Gene3D" id="1.10.443.10">
    <property type="entry name" value="Intergrase catalytic core"/>
    <property type="match status" value="1"/>
</dbReference>
<keyword evidence="2" id="KW-0233">DNA recombination</keyword>
<dbReference type="EMBL" id="UINC01110461">
    <property type="protein sequence ID" value="SVC77980.1"/>
    <property type="molecule type" value="Genomic_DNA"/>
</dbReference>
<dbReference type="PROSITE" id="PS51898">
    <property type="entry name" value="TYR_RECOMBINASE"/>
    <property type="match status" value="1"/>
</dbReference>